<evidence type="ECO:0000256" key="2">
    <source>
        <dbReference type="SAM" id="Phobius"/>
    </source>
</evidence>
<evidence type="ECO:0000313" key="5">
    <source>
        <dbReference type="Proteomes" id="UP000188533"/>
    </source>
</evidence>
<keyword evidence="2" id="KW-0812">Transmembrane</keyword>
<dbReference type="EMBL" id="BDGU01000028">
    <property type="protein sequence ID" value="GAW00263.1"/>
    <property type="molecule type" value="Genomic_DNA"/>
</dbReference>
<evidence type="ECO:0000313" key="4">
    <source>
        <dbReference type="EMBL" id="GAW00263.1"/>
    </source>
</evidence>
<feature type="region of interest" description="Disordered" evidence="1">
    <location>
        <begin position="677"/>
        <end position="702"/>
    </location>
</feature>
<name>A0A1Q3DZ30_LENED</name>
<dbReference type="AlphaFoldDB" id="A0A1Q3DZ30"/>
<organism evidence="4 5">
    <name type="scientific">Lentinula edodes</name>
    <name type="common">Shiitake mushroom</name>
    <name type="synonym">Lentinus edodes</name>
    <dbReference type="NCBI Taxonomy" id="5353"/>
    <lineage>
        <taxon>Eukaryota</taxon>
        <taxon>Fungi</taxon>
        <taxon>Dikarya</taxon>
        <taxon>Basidiomycota</taxon>
        <taxon>Agaricomycotina</taxon>
        <taxon>Agaricomycetes</taxon>
        <taxon>Agaricomycetidae</taxon>
        <taxon>Agaricales</taxon>
        <taxon>Marasmiineae</taxon>
        <taxon>Omphalotaceae</taxon>
        <taxon>Lentinula</taxon>
    </lineage>
</organism>
<proteinExistence type="predicted"/>
<reference evidence="4 5" key="1">
    <citation type="submission" date="2016-08" db="EMBL/GenBank/DDBJ databases">
        <authorList>
            <consortium name="Lentinula edodes genome sequencing consortium"/>
            <person name="Sakamoto Y."/>
            <person name="Nakade K."/>
            <person name="Sato S."/>
            <person name="Yoshida Y."/>
            <person name="Miyazaki K."/>
            <person name="Natsume S."/>
            <person name="Konno N."/>
        </authorList>
    </citation>
    <scope>NUCLEOTIDE SEQUENCE [LARGE SCALE GENOMIC DNA]</scope>
    <source>
        <strain evidence="4 5">NBRC 111202</strain>
    </source>
</reference>
<gene>
    <name evidence="4" type="ORF">LENED_001765</name>
</gene>
<feature type="chain" id="PRO_5012139872" description="Macrofage activating glycoprotein" evidence="3">
    <location>
        <begin position="21"/>
        <end position="733"/>
    </location>
</feature>
<keyword evidence="2" id="KW-1133">Transmembrane helix</keyword>
<protein>
    <recommendedName>
        <fullName evidence="6">Macrofage activating glycoprotein</fullName>
    </recommendedName>
</protein>
<reference evidence="4 5" key="2">
    <citation type="submission" date="2017-02" db="EMBL/GenBank/DDBJ databases">
        <title>A genome survey and senescence transcriptome analysis in Lentinula edodes.</title>
        <authorList>
            <person name="Sakamoto Y."/>
            <person name="Nakade K."/>
            <person name="Sato S."/>
            <person name="Yoshida Y."/>
            <person name="Miyazaki K."/>
            <person name="Natsume S."/>
            <person name="Konno N."/>
        </authorList>
    </citation>
    <scope>NUCLEOTIDE SEQUENCE [LARGE SCALE GENOMIC DNA]</scope>
    <source>
        <strain evidence="4 5">NBRC 111202</strain>
    </source>
</reference>
<keyword evidence="3" id="KW-0732">Signal</keyword>
<keyword evidence="2" id="KW-0472">Membrane</keyword>
<keyword evidence="5" id="KW-1185">Reference proteome</keyword>
<dbReference type="STRING" id="5353.A0A1Q3DZ30"/>
<dbReference type="Proteomes" id="UP000188533">
    <property type="component" value="Unassembled WGS sequence"/>
</dbReference>
<sequence length="733" mass="76024">MLNLAYSSFVAAAAVSYVSAQSFVSDPLVDKTVPYTAIPYQVDIHTDGRGPQSGYNICNSTTETQDSMCQTGFINHIDDFCLFAPPEANTTIGDSEGVEVAWCTKKGHGARLIPEGTLQGVQLVQSPGYVQIVGFIDQTKLNIATGDYGGELDSGGQDGRGNPIGGLLYSNAFPSNNGDNSTYQQGKHWTYFMGGNMFCAKICDDTQPNAEALCQHIYDRIGCAYNAPSNAQNGTFVSCQGDDMTPVVSLGFLTLLLLPPPVTVVGVTGSPAGASATASASGSASGSSKAAATKSSADSSTTGTSNSAGAAMAVGTYCNDSGLRSPFPTKTSRSRQAVKIQLIRVFAFNHHIPLCLKEFWSLLAVSTMSNFARCSLLLAAAVAHVSAQSFVSDPLVDKSFPFTAIPYQADTHTDGRGPQSGYNICNSTTENQDSMCQTGFINHLDDFCLFAPPTPNTTIGDSEGIEVAWCTKKGHGTRLIPEGTLQGVQLVQSPGYIEIVGFIDQTKLNLQSDDFGGELDSGGQDGRGNPIGGLMYTNAFPASNGDNSSYQQGRHWTFFLGGGAFCAKICDDTQPNAEGLCQHIYDRIGCAYNAPNNAPNNTFQACQGADMVPVGQYVSDGITTTWTQPAEETVPIGTIPYTPTPAASSNCVTFTSAALYTDLASIGVSGTITASPSATSGSGSGSSAASGTQSGSGAASTGSTGSSNAAGIAMGISVVAGFVGVFVSIFAFA</sequence>
<accession>A0A1Q3DZ30</accession>
<feature type="signal peptide" evidence="3">
    <location>
        <begin position="1"/>
        <end position="20"/>
    </location>
</feature>
<feature type="transmembrane region" description="Helical" evidence="2">
    <location>
        <begin position="709"/>
        <end position="732"/>
    </location>
</feature>
<comment type="caution">
    <text evidence="4">The sequence shown here is derived from an EMBL/GenBank/DDBJ whole genome shotgun (WGS) entry which is preliminary data.</text>
</comment>
<evidence type="ECO:0000256" key="3">
    <source>
        <dbReference type="SAM" id="SignalP"/>
    </source>
</evidence>
<evidence type="ECO:0000256" key="1">
    <source>
        <dbReference type="SAM" id="MobiDB-lite"/>
    </source>
</evidence>
<feature type="region of interest" description="Disordered" evidence="1">
    <location>
        <begin position="278"/>
        <end position="307"/>
    </location>
</feature>
<evidence type="ECO:0008006" key="6">
    <source>
        <dbReference type="Google" id="ProtNLM"/>
    </source>
</evidence>